<sequence length="321" mass="36333">MMTTATTMMQYHFSRRGPCLKTSGFTSLATRIGNAFIEVSDADPENDYLNDLGRWVRGEPSAAAQYLSRLIRSGLVAYTNDPPLYILAGKSTRQFSVDVDAYWAFLGALEMTTVVPWYNDVDLDRVRDYFFSHLLKRHQWCLILTPYVADNAGPMDLRWSQKFSDRFYLPLGVLFDVHWKQGLPHLPWASAEMEGGLDTIHLTAETGLPFSFVRVTKSEAGFWRRFEQEEFDPKGGAVIVTPVTKMAEAPNLFLPIADLGKRLDIPGMRCIEIEPADPRTPQAREHPGRVGKFKGVTDLWATPSALEEVHFTKYSLYARLG</sequence>
<protein>
    <submittedName>
        <fullName evidence="1">Uncharacterized protein</fullName>
    </submittedName>
</protein>
<gene>
    <name evidence="1" type="ORF">F5Z01DRAFT_687367</name>
</gene>
<dbReference type="AlphaFoldDB" id="A0A9P7ZMZ7"/>
<dbReference type="Proteomes" id="UP000887229">
    <property type="component" value="Unassembled WGS sequence"/>
</dbReference>
<name>A0A9P7ZMZ7_9HYPO</name>
<dbReference type="OrthoDB" id="2157530at2759"/>
<dbReference type="EMBL" id="MU251254">
    <property type="protein sequence ID" value="KAG9254540.1"/>
    <property type="molecule type" value="Genomic_DNA"/>
</dbReference>
<accession>A0A9P7ZMZ7</accession>
<comment type="caution">
    <text evidence="1">The sequence shown here is derived from an EMBL/GenBank/DDBJ whole genome shotgun (WGS) entry which is preliminary data.</text>
</comment>
<dbReference type="GeneID" id="70296909"/>
<dbReference type="RefSeq" id="XP_046118464.1">
    <property type="nucleotide sequence ID" value="XM_046266006.1"/>
</dbReference>
<reference evidence="1" key="1">
    <citation type="journal article" date="2021" name="IMA Fungus">
        <title>Genomic characterization of three marine fungi, including Emericellopsis atlantica sp. nov. with signatures of a generalist lifestyle and marine biomass degradation.</title>
        <authorList>
            <person name="Hagestad O.C."/>
            <person name="Hou L."/>
            <person name="Andersen J.H."/>
            <person name="Hansen E.H."/>
            <person name="Altermark B."/>
            <person name="Li C."/>
            <person name="Kuhnert E."/>
            <person name="Cox R.J."/>
            <person name="Crous P.W."/>
            <person name="Spatafora J.W."/>
            <person name="Lail K."/>
            <person name="Amirebrahimi M."/>
            <person name="Lipzen A."/>
            <person name="Pangilinan J."/>
            <person name="Andreopoulos W."/>
            <person name="Hayes R.D."/>
            <person name="Ng V."/>
            <person name="Grigoriev I.V."/>
            <person name="Jackson S.A."/>
            <person name="Sutton T.D.S."/>
            <person name="Dobson A.D.W."/>
            <person name="Rama T."/>
        </authorList>
    </citation>
    <scope>NUCLEOTIDE SEQUENCE</scope>
    <source>
        <strain evidence="1">TS7</strain>
    </source>
</reference>
<evidence type="ECO:0000313" key="1">
    <source>
        <dbReference type="EMBL" id="KAG9254540.1"/>
    </source>
</evidence>
<keyword evidence="2" id="KW-1185">Reference proteome</keyword>
<organism evidence="1 2">
    <name type="scientific">Emericellopsis atlantica</name>
    <dbReference type="NCBI Taxonomy" id="2614577"/>
    <lineage>
        <taxon>Eukaryota</taxon>
        <taxon>Fungi</taxon>
        <taxon>Dikarya</taxon>
        <taxon>Ascomycota</taxon>
        <taxon>Pezizomycotina</taxon>
        <taxon>Sordariomycetes</taxon>
        <taxon>Hypocreomycetidae</taxon>
        <taxon>Hypocreales</taxon>
        <taxon>Bionectriaceae</taxon>
        <taxon>Emericellopsis</taxon>
    </lineage>
</organism>
<evidence type="ECO:0000313" key="2">
    <source>
        <dbReference type="Proteomes" id="UP000887229"/>
    </source>
</evidence>
<proteinExistence type="predicted"/>